<accession>A0A167VBX3</accession>
<keyword evidence="5" id="KW-0378">Hydrolase</keyword>
<dbReference type="InterPro" id="IPR022105">
    <property type="entry name" value="DUF3645"/>
</dbReference>
<dbReference type="PANTHER" id="PTHR13367">
    <property type="entry name" value="UBIQUITIN THIOESTERASE"/>
    <property type="match status" value="1"/>
</dbReference>
<feature type="domain" description="DUF6606" evidence="9">
    <location>
        <begin position="9"/>
        <end position="271"/>
    </location>
</feature>
<evidence type="ECO:0000256" key="6">
    <source>
        <dbReference type="ARBA" id="ARBA00022807"/>
    </source>
</evidence>
<dbReference type="STRING" id="436010.A0A167VBX3"/>
<dbReference type="InterPro" id="IPR046541">
    <property type="entry name" value="DUF6606"/>
</dbReference>
<dbReference type="EMBL" id="KV417883">
    <property type="protein sequence ID" value="KZP04846.1"/>
    <property type="molecule type" value="Genomic_DNA"/>
</dbReference>
<dbReference type="Pfam" id="PF20255">
    <property type="entry name" value="DUF6606"/>
    <property type="match status" value="1"/>
</dbReference>
<dbReference type="GO" id="GO:0004843">
    <property type="term" value="F:cysteine-type deubiquitinase activity"/>
    <property type="evidence" value="ECO:0007669"/>
    <property type="project" value="UniProtKB-EC"/>
</dbReference>
<dbReference type="PANTHER" id="PTHR13367:SF34">
    <property type="match status" value="1"/>
</dbReference>
<keyword evidence="6" id="KW-0788">Thiol protease</keyword>
<dbReference type="Pfam" id="PF12359">
    <property type="entry name" value="DUF3645"/>
    <property type="match status" value="1"/>
</dbReference>
<protein>
    <recommendedName>
        <fullName evidence="2">ubiquitinyl hydrolase 1</fullName>
        <ecNumber evidence="2">3.4.19.12</ecNumber>
    </recommendedName>
</protein>
<evidence type="ECO:0000259" key="7">
    <source>
        <dbReference type="Pfam" id="PF12340"/>
    </source>
</evidence>
<proteinExistence type="predicted"/>
<dbReference type="InterPro" id="IPR022099">
    <property type="entry name" value="DUF3638"/>
</dbReference>
<organism evidence="10 11">
    <name type="scientific">Athelia psychrophila</name>
    <dbReference type="NCBI Taxonomy" id="1759441"/>
    <lineage>
        <taxon>Eukaryota</taxon>
        <taxon>Fungi</taxon>
        <taxon>Dikarya</taxon>
        <taxon>Basidiomycota</taxon>
        <taxon>Agaricomycotina</taxon>
        <taxon>Agaricomycetes</taxon>
        <taxon>Agaricomycetidae</taxon>
        <taxon>Atheliales</taxon>
        <taxon>Atheliaceae</taxon>
        <taxon>Athelia</taxon>
    </lineage>
</organism>
<evidence type="ECO:0000256" key="2">
    <source>
        <dbReference type="ARBA" id="ARBA00012759"/>
    </source>
</evidence>
<evidence type="ECO:0000259" key="9">
    <source>
        <dbReference type="Pfam" id="PF20255"/>
    </source>
</evidence>
<dbReference type="Proteomes" id="UP000076532">
    <property type="component" value="Unassembled WGS sequence"/>
</dbReference>
<feature type="domain" description="DUF3645" evidence="8">
    <location>
        <begin position="2364"/>
        <end position="2396"/>
    </location>
</feature>
<feature type="domain" description="DUF3638" evidence="7">
    <location>
        <begin position="2025"/>
        <end position="2244"/>
    </location>
</feature>
<dbReference type="GO" id="GO:0006508">
    <property type="term" value="P:proteolysis"/>
    <property type="evidence" value="ECO:0007669"/>
    <property type="project" value="UniProtKB-KW"/>
</dbReference>
<evidence type="ECO:0000259" key="8">
    <source>
        <dbReference type="Pfam" id="PF12359"/>
    </source>
</evidence>
<evidence type="ECO:0000256" key="5">
    <source>
        <dbReference type="ARBA" id="ARBA00022801"/>
    </source>
</evidence>
<evidence type="ECO:0000256" key="1">
    <source>
        <dbReference type="ARBA" id="ARBA00000707"/>
    </source>
</evidence>
<comment type="catalytic activity">
    <reaction evidence="1">
        <text>Thiol-dependent hydrolysis of ester, thioester, amide, peptide and isopeptide bonds formed by the C-terminal Gly of ubiquitin (a 76-residue protein attached to proteins as an intracellular targeting signal).</text>
        <dbReference type="EC" id="3.4.19.12"/>
    </reaction>
</comment>
<keyword evidence="3" id="KW-0645">Protease</keyword>
<keyword evidence="4" id="KW-0833">Ubl conjugation pathway</keyword>
<dbReference type="OrthoDB" id="3182339at2759"/>
<name>A0A167VBX3_9AGAM</name>
<gene>
    <name evidence="10" type="ORF">FIBSPDRAFT_1054420</name>
</gene>
<keyword evidence="11" id="KW-1185">Reference proteome</keyword>
<reference evidence="10 11" key="1">
    <citation type="journal article" date="2016" name="Mol. Biol. Evol.">
        <title>Comparative Genomics of Early-Diverging Mushroom-Forming Fungi Provides Insights into the Origins of Lignocellulose Decay Capabilities.</title>
        <authorList>
            <person name="Nagy L.G."/>
            <person name="Riley R."/>
            <person name="Tritt A."/>
            <person name="Adam C."/>
            <person name="Daum C."/>
            <person name="Floudas D."/>
            <person name="Sun H."/>
            <person name="Yadav J.S."/>
            <person name="Pangilinan J."/>
            <person name="Larsson K.H."/>
            <person name="Matsuura K."/>
            <person name="Barry K."/>
            <person name="Labutti K."/>
            <person name="Kuo R."/>
            <person name="Ohm R.A."/>
            <person name="Bhattacharya S.S."/>
            <person name="Shirouzu T."/>
            <person name="Yoshinaga Y."/>
            <person name="Martin F.M."/>
            <person name="Grigoriev I.V."/>
            <person name="Hibbett D.S."/>
        </authorList>
    </citation>
    <scope>NUCLEOTIDE SEQUENCE [LARGE SCALE GENOMIC DNA]</scope>
    <source>
        <strain evidence="10 11">CBS 109695</strain>
    </source>
</reference>
<dbReference type="Pfam" id="PF12340">
    <property type="entry name" value="DUF3638"/>
    <property type="match status" value="1"/>
</dbReference>
<sequence length="3115" mass="352850">MNESPLEYIANHAFFPPKLPQEDDYQICHEEALCSSVVNSALAYRKHIPADERDRWDRVTKMLQHLQATQEFASLYKESLIESIAGMQTGDIRALYIRAQNAGLVIRKLSDQTVFEMFEVSLPNETVMAAEGKILRSFPGPAIAVPHTTANNPLFIEELSSFLVQMHVDIIEPPMTRKAGCTVKEVRDTTAPHYITQLLTGILRGMGHPAEVKRVQKRIAEDVLWNDAFAPWRRSPIWLVIRVALQISLIGENGKDRYKSFMLFALAGMLQETLAAGLPSDVLFCMRSKVCRRLHKLGPAVPLFVQEKVQEVVEATERLLQERWKAEQMPKVAAVAWAPHDLNICEDTVLSLHKSGDYLRNVLSGNIAHSGENIFNPKCTPRLQGPLDFGDYGTEKLSEAVKSDPYTALADFELAVQELLEGWVGHNLHVEDKCEVIAACFKQYHTSAHPIYKGDPVLLSTMLLTLAQLWVAVDRLVIAQCPLLQEYSPEFPTNLMEPLLLRTSRALNRVKYVETYVLSRHLNAQSDHRIFTDDLHSQSFAIRYVDASSDHISLMEKITTQADALRKEKALELKRLNIKHSDLLRQCARTKHLYRVDSDGDEYHARHQCDRCTLEQQAKDMRITLHEWPLPRDELEAKAAVFELECPPSFGTWRTITYHFLRDICFTSHESSADPPMRLHAYEGLQPFKDQNSSYRISFASTTKSYAQSHYATTSLPSSESEVCVNNGLRFMLFDTERSEWAALAFEGCSVAEYCTSRLPKGPYAFLQYAVGNTSHTSNGMLAAQDDCPTDLSLHEYAAFVGLRAGPRLQWLNIARELRTGALTFRREEVFILLTQAAWEIGPLCNEEREWHGELCGPEFASLLLRELSQIITSIQSNWAEVTCARMVTALTSRLLASTNDAHAIDEAYALLRGIRVITFDWMHDLACIVRETEDEDELAGIERRMCEIAATCRSTYDVDPVHLQNLLHSSDDHAILLECTVVIYDYTPSNPASWSPDFKNLLARDQRLSHGLEETFLRQSQVSSDGLNRAIFALWSGYRKGPDMWTCLPSPNDRWLQAKTAPSASGTTQSVQLNFLEGLLLVEGKPLSRLPVRFSRHPTYTRIFGQKLFDVFPAEPPEMEFTARMSLHDHQVSFAMRDLNTRLVIRIALLDKVSFAVSDMNTRLIISIARKALKYDQVRTCELIPHEIFISDLPSSLIHGYSHWMDLSNGQIELRPLSSIWESSASNWVLHYVGRSSIMRKGSTVLVDIRSPTFGMIHSSLGALDYTDHLVVTWSQTATRLLLLANLPRLKLAFKLNDADLLESLNLSNMVVDQNQSIGTMVGLSNQLVLRESSSVLGRLPRSRRVIVSFGEKITFQMRGHHIDISVDTKSETFVKFYEYRVDNELGRLIGDGSLISKLYQAYLHALSSHCLPDPLTGKTGTQEALHVLSNAGCFSFRALGPCERKILDLLRALAPAHIYYPSHLQVMQSITWLPIPTLTQNQAFHWATRTIFSHAERLNVFETTPRDGGPTPHQAPNDHLRYRAARRMSVYVPDGTINMPPHILTEANCSTRDFAMEEGAKKEEVAATMAASVLEWPSTLDGSPKLLEALVDWDCVGSEKAMLAYSRKWIVRDLGSTWITIYNICRQSDKTNDQFRMAFSLSAMAYFSEKNRSFAPMLLAFATNDAFRNLSPPRWKSYKTEVGFKPQRDQVYQHVISHGSFAASSESRLAVHYEESTLAHARRRKELYQKRLKTQAASVADHCMAQWPIEHPTLPRTPPDEWVFSATEALAQIKALFETRFHNLQLKEHAAAVQNALDGMNRSTNNVNSTGSYHPPPLAQRPLRPHGHAIATLDKLFRREPPIITASMPTLSFEVLRQFQIPDDTGKLRALLTHFTGSENSFQQLYGGDLEKSRQKFSNDQIQVFPSRISYPLFHLVDYGHRCLKSLQEVSGCVRDALSPFTISQHMLHIAGQWPHISLGSLLRILGNRRAHNISHTWVKTLAVLAHRMLLYQRSQRLIHLAHLGNPDDILKELENDNYDIGQEDWLLIQIDGNFQARSIQIEVANEMISPASQENSVLQLNMGEGKSSVIVPMIAASLSDGHTLTRVIVLKSLSGQMFQLLVERLSGLANRRVFYLPFSRSVKMGALQVNTIIGLYEECIRERGILVAQPEHILSFKLMGVERLLSPSGQDNVDIFPSLLKAQRWLEGISRDVLDESDEILHVRYQLLYTVGVQQALEGHPDRWTTIQQLLSLVRKHAPHVHEEFPSGLEVQLARHGNFPVTRILKRTAGKRLMECVMEDVMNGQVANCPFGIFPADVRRAAERIIVEKEIQVDDAVKKLIKYCKGSELWKGVLLLRGLFAHGILSYVLREKRWRVDYGLDLSRSLLAVPYRAKDIPATRAEFGHPDVAITLTCLSYLYGGLRDSEMSLCFELLYKLDNPTQEYEHWVENDPSIPEPFRHLNSVNMEDPKQRDTVIFPTFGFNHLFVDFYLSQVVFPRAAKEFPHKLATSGWDLAERKVRLVTGFSGTNDNQHLLPTSITQRDPLGQLSTNAKVLTYLMRPENDAYMCVHGADGGQLSTKDFLQHLVQQTPEIRVLLDVGAQMLDMHNGELATYWLYLKSDAAAVIFFGDNDEMTVMTRDGPEPLISSPFRQQLEKCLVYLDDVHTRGTDLKLPRDTRAAVTLGPKVTKDRLIQGCMRMRKLGNGQSVMFFAPSEVDEKIRVLATKTPNEDIEVMDILRWSMTETCTDIQHHAPMWAEQGYDHDRRNTAWHETAYSSSRNDLKAAWLRPEAHTLAELYGDGLIPESSYSDLSEFSQSDVSEFSQSDRVAQPAEHSIRAIDQRCKLLGVVQLSNMQMEEEQEREVAHEVQTERQVERPPKAEAAGHEVHPDLSHLVQNGIIPVGSSQFLPAFSMISGSPSALGERQTWSPMLLATRDFSSTVKGHQSGHGEYLRPVNWILSSKAPNPEMLVLLSPYEVNHLLPEIRQSKQVHLHMYSPRITHAMQSLEDLTFYCIPPLPSSWRAPPRPTMTHLNLWAGQLYLMDHPTYEQLCLFLGLSTNEIQRQGEIETQPDGFIRPEHRIHTLLSQCAFAESPVPFLKNLIAYRRKGMGYSMTHMGKILAALPLIEEDFNI</sequence>
<dbReference type="InterPro" id="IPR051346">
    <property type="entry name" value="OTU_Deubiquitinase"/>
</dbReference>
<evidence type="ECO:0000313" key="11">
    <source>
        <dbReference type="Proteomes" id="UP000076532"/>
    </source>
</evidence>
<evidence type="ECO:0000256" key="3">
    <source>
        <dbReference type="ARBA" id="ARBA00022670"/>
    </source>
</evidence>
<evidence type="ECO:0000256" key="4">
    <source>
        <dbReference type="ARBA" id="ARBA00022786"/>
    </source>
</evidence>
<evidence type="ECO:0000313" key="10">
    <source>
        <dbReference type="EMBL" id="KZP04846.1"/>
    </source>
</evidence>
<dbReference type="EC" id="3.4.19.12" evidence="2"/>